<comment type="subcellular location">
    <subcellularLocation>
        <location evidence="1">Cell membrane</location>
        <topology evidence="1">Multi-pass membrane protein</topology>
    </subcellularLocation>
</comment>
<feature type="transmembrane region" description="Helical" evidence="7">
    <location>
        <begin position="127"/>
        <end position="152"/>
    </location>
</feature>
<evidence type="ECO:0000256" key="7">
    <source>
        <dbReference type="SAM" id="Phobius"/>
    </source>
</evidence>
<dbReference type="Proteomes" id="UP000257039">
    <property type="component" value="Unassembled WGS sequence"/>
</dbReference>
<keyword evidence="9" id="KW-1185">Reference proteome</keyword>
<comment type="caution">
    <text evidence="8">The sequence shown here is derived from an EMBL/GenBank/DDBJ whole genome shotgun (WGS) entry which is preliminary data.</text>
</comment>
<feature type="transmembrane region" description="Helical" evidence="7">
    <location>
        <begin position="210"/>
        <end position="233"/>
    </location>
</feature>
<keyword evidence="6 7" id="KW-0472">Membrane</keyword>
<dbReference type="InterPro" id="IPR002010">
    <property type="entry name" value="T3SS_IM_R"/>
</dbReference>
<dbReference type="RefSeq" id="WP_094789219.1">
    <property type="nucleotide sequence ID" value="NZ_NDXW01000001.1"/>
</dbReference>
<sequence>MVINFDVTWLYALLLTTTRIGIVLFALFQAGGIKLPWLVKGTLSITLGLILLPFVDQSVGLGQPDIIHLILLMVKEVILGMLLATGIYFVFGAINLAGRVIDTQTGINAMAAFDPHSQSMSGFTTQLLRLLVLAVFFFTNQHHNLLYMLVFSLQKLNPLQFYEVNIAHAIQFLPNVFLFGIRLAAPVIALVFIGDIMFGLLSKTMPQLNVYFLTLPIKILLGLLLFICLLPSFTNLNIDILGSLIDYWQSVLN</sequence>
<dbReference type="PANTHER" id="PTHR30065:SF1">
    <property type="entry name" value="SURFACE PRESENTATION OF ANTIGENS PROTEIN SPAR"/>
    <property type="match status" value="1"/>
</dbReference>
<name>A0A4P9VVP1_9GAMM</name>
<keyword evidence="4 7" id="KW-0812">Transmembrane</keyword>
<feature type="transmembrane region" description="Helical" evidence="7">
    <location>
        <begin position="6"/>
        <end position="28"/>
    </location>
</feature>
<evidence type="ECO:0000313" key="8">
    <source>
        <dbReference type="EMBL" id="RDH46464.1"/>
    </source>
</evidence>
<dbReference type="PANTHER" id="PTHR30065">
    <property type="entry name" value="FLAGELLAR BIOSYNTHETIC PROTEIN FLIR"/>
    <property type="match status" value="1"/>
</dbReference>
<comment type="similarity">
    <text evidence="2">Belongs to the FliR/MopE/SpaR family.</text>
</comment>
<dbReference type="GO" id="GO:0005886">
    <property type="term" value="C:plasma membrane"/>
    <property type="evidence" value="ECO:0007669"/>
    <property type="project" value="UniProtKB-SubCell"/>
</dbReference>
<organism evidence="8 9">
    <name type="scientific">Zooshikella ganghwensis</name>
    <dbReference type="NCBI Taxonomy" id="202772"/>
    <lineage>
        <taxon>Bacteria</taxon>
        <taxon>Pseudomonadati</taxon>
        <taxon>Pseudomonadota</taxon>
        <taxon>Gammaproteobacteria</taxon>
        <taxon>Oceanospirillales</taxon>
        <taxon>Zooshikellaceae</taxon>
        <taxon>Zooshikella</taxon>
    </lineage>
</organism>
<keyword evidence="5 7" id="KW-1133">Transmembrane helix</keyword>
<keyword evidence="3" id="KW-1003">Cell membrane</keyword>
<dbReference type="PRINTS" id="PR00953">
    <property type="entry name" value="TYPE3IMRPROT"/>
</dbReference>
<evidence type="ECO:0000256" key="5">
    <source>
        <dbReference type="ARBA" id="ARBA00022989"/>
    </source>
</evidence>
<accession>A0A4P9VVP1</accession>
<dbReference type="EMBL" id="NDXW01000001">
    <property type="protein sequence ID" value="RDH46464.1"/>
    <property type="molecule type" value="Genomic_DNA"/>
</dbReference>
<dbReference type="Pfam" id="PF01311">
    <property type="entry name" value="Bac_export_1"/>
    <property type="match status" value="1"/>
</dbReference>
<dbReference type="GO" id="GO:0006605">
    <property type="term" value="P:protein targeting"/>
    <property type="evidence" value="ECO:0007669"/>
    <property type="project" value="InterPro"/>
</dbReference>
<evidence type="ECO:0000256" key="2">
    <source>
        <dbReference type="ARBA" id="ARBA00009772"/>
    </source>
</evidence>
<evidence type="ECO:0000256" key="6">
    <source>
        <dbReference type="ARBA" id="ARBA00023136"/>
    </source>
</evidence>
<evidence type="ECO:0000256" key="4">
    <source>
        <dbReference type="ARBA" id="ARBA00022692"/>
    </source>
</evidence>
<evidence type="ECO:0000256" key="1">
    <source>
        <dbReference type="ARBA" id="ARBA00004651"/>
    </source>
</evidence>
<feature type="transmembrane region" description="Helical" evidence="7">
    <location>
        <begin position="66"/>
        <end position="91"/>
    </location>
</feature>
<evidence type="ECO:0000256" key="3">
    <source>
        <dbReference type="ARBA" id="ARBA00022475"/>
    </source>
</evidence>
<reference evidence="8 9" key="1">
    <citation type="submission" date="2017-04" db="EMBL/GenBank/DDBJ databases">
        <title>Draft genome sequence of Zooshikella ganghwensis VG4 isolated from Red Sea sediments.</title>
        <authorList>
            <person name="Rehman Z."/>
            <person name="Alam I."/>
            <person name="Kamau A."/>
            <person name="Bajic V."/>
            <person name="Leiknes T."/>
        </authorList>
    </citation>
    <scope>NUCLEOTIDE SEQUENCE [LARGE SCALE GENOMIC DNA]</scope>
    <source>
        <strain evidence="8 9">VG4</strain>
    </source>
</reference>
<evidence type="ECO:0000313" key="9">
    <source>
        <dbReference type="Proteomes" id="UP000257039"/>
    </source>
</evidence>
<feature type="transmembrane region" description="Helical" evidence="7">
    <location>
        <begin position="172"/>
        <end position="198"/>
    </location>
</feature>
<protein>
    <submittedName>
        <fullName evidence="8">Type III secretion protein</fullName>
    </submittedName>
</protein>
<dbReference type="AlphaFoldDB" id="A0A4P9VVP1"/>
<gene>
    <name evidence="8" type="ORF">B9G39_25065</name>
</gene>
<proteinExistence type="inferred from homology"/>